<dbReference type="FunFam" id="2.60.120.330:FF:000079">
    <property type="entry name" value="Protein SRG1"/>
    <property type="match status" value="1"/>
</dbReference>
<dbReference type="GO" id="GO:0016491">
    <property type="term" value="F:oxidoreductase activity"/>
    <property type="evidence" value="ECO:0007669"/>
    <property type="project" value="UniProtKB-KW"/>
</dbReference>
<evidence type="ECO:0000256" key="1">
    <source>
        <dbReference type="ARBA" id="ARBA00008056"/>
    </source>
</evidence>
<dbReference type="PANTHER" id="PTHR47991">
    <property type="entry name" value="OXOGLUTARATE/IRON-DEPENDENT DIOXYGENASE"/>
    <property type="match status" value="1"/>
</dbReference>
<dbReference type="AlphaFoldDB" id="A0A9D4VFJ1"/>
<name>A0A9D4VFJ1_ADICA</name>
<gene>
    <name evidence="6" type="ORF">GOP47_0000865</name>
    <name evidence="7" type="ORF">GOP47_0001033</name>
</gene>
<comment type="similarity">
    <text evidence="1 4">Belongs to the iron/ascorbate-dependent oxidoreductase family.</text>
</comment>
<dbReference type="Pfam" id="PF14226">
    <property type="entry name" value="DIOX_N"/>
    <property type="match status" value="1"/>
</dbReference>
<dbReference type="InterPro" id="IPR044861">
    <property type="entry name" value="IPNS-like_FE2OG_OXY"/>
</dbReference>
<evidence type="ECO:0000256" key="4">
    <source>
        <dbReference type="RuleBase" id="RU003682"/>
    </source>
</evidence>
<dbReference type="InterPro" id="IPR005123">
    <property type="entry name" value="Oxoglu/Fe-dep_dioxygenase_dom"/>
</dbReference>
<evidence type="ECO:0000256" key="3">
    <source>
        <dbReference type="ARBA" id="ARBA00023004"/>
    </source>
</evidence>
<dbReference type="Proteomes" id="UP000886520">
    <property type="component" value="Chromosome 1"/>
</dbReference>
<dbReference type="EMBL" id="JABFUD020000001">
    <property type="protein sequence ID" value="KAI5084864.1"/>
    <property type="molecule type" value="Genomic_DNA"/>
</dbReference>
<proteinExistence type="inferred from homology"/>
<protein>
    <recommendedName>
        <fullName evidence="5">Fe2OG dioxygenase domain-containing protein</fullName>
    </recommendedName>
</protein>
<evidence type="ECO:0000259" key="5">
    <source>
        <dbReference type="PROSITE" id="PS51471"/>
    </source>
</evidence>
<dbReference type="InterPro" id="IPR050295">
    <property type="entry name" value="Plant_2OG-oxidoreductases"/>
</dbReference>
<dbReference type="Pfam" id="PF03171">
    <property type="entry name" value="2OG-FeII_Oxy"/>
    <property type="match status" value="1"/>
</dbReference>
<sequence>MACAVMGLQEMIETSAERAGQLQAVPDAFIRPPHDRPPSLVQEQQLPVIDISGLHDPHLRPLVLQHIAHACAHWGFFQVVNHGVKDEVIQEMRAACWRFFNQPASERNKFKGQENELPVGYATSFNPAVEIARDWKDVLYVRDVPGMCSNGFDLLPEICREAFQQYRSGVDELAKLLFESIFEGLGVSIASIKEKVPPAARLVMGVNFYPPCPDPSLTYGISPHSDVGYVTVLLQDEVPGLQIKKGENWYLVKPLPNAFVINLADQIEILSNGKYKSIEHRAVTNTDKPRMSIACFYGPLNSAIIAPLPDFTSENEPGRYNAVKYGDYVRNFYSKGLLPDRATLNLAR</sequence>
<dbReference type="PROSITE" id="PS51471">
    <property type="entry name" value="FE2OG_OXY"/>
    <property type="match status" value="1"/>
</dbReference>
<keyword evidence="3 4" id="KW-0408">Iron</keyword>
<dbReference type="InterPro" id="IPR027443">
    <property type="entry name" value="IPNS-like_sf"/>
</dbReference>
<keyword evidence="2 4" id="KW-0479">Metal-binding</keyword>
<dbReference type="EMBL" id="JABFUD020000001">
    <property type="protein sequence ID" value="KAI5084696.1"/>
    <property type="molecule type" value="Genomic_DNA"/>
</dbReference>
<organism evidence="6 8">
    <name type="scientific">Adiantum capillus-veneris</name>
    <name type="common">Maidenhair fern</name>
    <dbReference type="NCBI Taxonomy" id="13818"/>
    <lineage>
        <taxon>Eukaryota</taxon>
        <taxon>Viridiplantae</taxon>
        <taxon>Streptophyta</taxon>
        <taxon>Embryophyta</taxon>
        <taxon>Tracheophyta</taxon>
        <taxon>Polypodiopsida</taxon>
        <taxon>Polypodiidae</taxon>
        <taxon>Polypodiales</taxon>
        <taxon>Pteridineae</taxon>
        <taxon>Pteridaceae</taxon>
        <taxon>Vittarioideae</taxon>
        <taxon>Adiantum</taxon>
    </lineage>
</organism>
<dbReference type="OrthoDB" id="288590at2759"/>
<keyword evidence="4" id="KW-0560">Oxidoreductase</keyword>
<dbReference type="SUPFAM" id="SSF51197">
    <property type="entry name" value="Clavaminate synthase-like"/>
    <property type="match status" value="1"/>
</dbReference>
<comment type="caution">
    <text evidence="6">The sequence shown here is derived from an EMBL/GenBank/DDBJ whole genome shotgun (WGS) entry which is preliminary data.</text>
</comment>
<dbReference type="InterPro" id="IPR026992">
    <property type="entry name" value="DIOX_N"/>
</dbReference>
<evidence type="ECO:0000313" key="7">
    <source>
        <dbReference type="EMBL" id="KAI5084864.1"/>
    </source>
</evidence>
<evidence type="ECO:0000313" key="8">
    <source>
        <dbReference type="Proteomes" id="UP000886520"/>
    </source>
</evidence>
<feature type="domain" description="Fe2OG dioxygenase" evidence="5">
    <location>
        <begin position="197"/>
        <end position="299"/>
    </location>
</feature>
<evidence type="ECO:0000313" key="6">
    <source>
        <dbReference type="EMBL" id="KAI5084696.1"/>
    </source>
</evidence>
<dbReference type="GO" id="GO:0046872">
    <property type="term" value="F:metal ion binding"/>
    <property type="evidence" value="ECO:0007669"/>
    <property type="project" value="UniProtKB-KW"/>
</dbReference>
<evidence type="ECO:0000256" key="2">
    <source>
        <dbReference type="ARBA" id="ARBA00022723"/>
    </source>
</evidence>
<accession>A0A9D4VFJ1</accession>
<reference evidence="6" key="1">
    <citation type="submission" date="2021-01" db="EMBL/GenBank/DDBJ databases">
        <title>Adiantum capillus-veneris genome.</title>
        <authorList>
            <person name="Fang Y."/>
            <person name="Liao Q."/>
        </authorList>
    </citation>
    <scope>NUCLEOTIDE SEQUENCE</scope>
    <source>
        <strain evidence="6">H3</strain>
        <tissue evidence="6">Leaf</tissue>
    </source>
</reference>
<keyword evidence="8" id="KW-1185">Reference proteome</keyword>
<dbReference type="Gene3D" id="2.60.120.330">
    <property type="entry name" value="B-lactam Antibiotic, Isopenicillin N Synthase, Chain"/>
    <property type="match status" value="1"/>
</dbReference>